<keyword evidence="3" id="KW-1133">Transmembrane helix</keyword>
<dbReference type="RefSeq" id="WP_262096821.1">
    <property type="nucleotide sequence ID" value="NZ_JAOEGN010000015.1"/>
</dbReference>
<dbReference type="GO" id="GO:0016787">
    <property type="term" value="F:hydrolase activity"/>
    <property type="evidence" value="ECO:0007669"/>
    <property type="project" value="UniProtKB-KW"/>
</dbReference>
<evidence type="ECO:0000313" key="5">
    <source>
        <dbReference type="EMBL" id="MCU0105508.1"/>
    </source>
</evidence>
<keyword evidence="3" id="KW-0812">Transmembrane</keyword>
<name>A0ABT2PX23_9MOLU</name>
<feature type="transmembrane region" description="Helical" evidence="3">
    <location>
        <begin position="561"/>
        <end position="582"/>
    </location>
</feature>
<feature type="domain" description="AB hydrolase-1" evidence="4">
    <location>
        <begin position="67"/>
        <end position="160"/>
    </location>
</feature>
<organism evidence="5 6">
    <name type="scientific">Paracholeplasma vituli</name>
    <dbReference type="NCBI Taxonomy" id="69473"/>
    <lineage>
        <taxon>Bacteria</taxon>
        <taxon>Bacillati</taxon>
        <taxon>Mycoplasmatota</taxon>
        <taxon>Mollicutes</taxon>
        <taxon>Acholeplasmatales</taxon>
        <taxon>Acholeplasmataceae</taxon>
        <taxon>Paracholeplasma</taxon>
    </lineage>
</organism>
<dbReference type="Gene3D" id="3.40.50.1820">
    <property type="entry name" value="alpha/beta hydrolase"/>
    <property type="match status" value="1"/>
</dbReference>
<keyword evidence="3" id="KW-0472">Membrane</keyword>
<feature type="transmembrane region" description="Helical" evidence="3">
    <location>
        <begin position="323"/>
        <end position="343"/>
    </location>
</feature>
<feature type="transmembrane region" description="Helical" evidence="3">
    <location>
        <begin position="594"/>
        <end position="614"/>
    </location>
</feature>
<evidence type="ECO:0000256" key="2">
    <source>
        <dbReference type="ARBA" id="ARBA00038115"/>
    </source>
</evidence>
<feature type="transmembrane region" description="Helical" evidence="3">
    <location>
        <begin position="373"/>
        <end position="392"/>
    </location>
</feature>
<feature type="transmembrane region" description="Helical" evidence="3">
    <location>
        <begin position="517"/>
        <end position="541"/>
    </location>
</feature>
<comment type="similarity">
    <text evidence="2">Belongs to the AB hydrolase superfamily. FUS2 hydrolase family.</text>
</comment>
<dbReference type="PANTHER" id="PTHR22946:SF9">
    <property type="entry name" value="POLYKETIDE TRANSFERASE AF380"/>
    <property type="match status" value="1"/>
</dbReference>
<sequence>MLSKLSKPAKWLVILLLIVIVSSFFASTVQNSFFTVKVDKISFETERGELSGYLYKPRGVTANKPAPAVILTHGYLNNAEMQMIGAIELSRRGFVVLAFDMYDHGDSEWDTPAAFSFFARSVYDAVQYMYDQNYVLKAANGDGMIGVSGHSMGGFSSSYAVVFDEIDFATNGYRKIAAALPVGADFRYIGVADPDTYFGPRSAGVIAAHWDQFFFDNVTAAANGSVRYKDFVKDPVGLKFLGRDDEGSAQASVWYDRDGGQRIIYTPDETHPQNHWSLETGKNTADFFDQAFKFQLDRHADLNSLSSYGIDTKSGQVWWLKEVFTTISLVALFLMICPAFLLLTQVKIFNKVFGEPQKVATVELNSNLKALKFIVIIVTTLLGAFYITIFMDRQAAGLNLLAKTMHYIMGGTFVVIIGAWLMSMSKPETVKVAQKVTLGAGLVLFVALAFRWFLLNPTIVTRSTYWSAPSINTIAYWAVAAAGLTFLAVFGTTPVFNAGLNVENPYGLKATWIQVGASLLTAVTLTVGMFLVVGLMEWIFLTDFRLYAYAIKIFNARQFTAALRYMPLFFIYYFASAIAIFVNTKGMKAWKADVLAAFLLVGPVLLFLVYQYFVLYNTGVAAFPSFSLSSILLVGLVPTLVVAGIVIRRFSEKSGNIWTSVFFTTLFFTLVALANTAVYFIQFK</sequence>
<dbReference type="Pfam" id="PF00561">
    <property type="entry name" value="Abhydrolase_1"/>
    <property type="match status" value="1"/>
</dbReference>
<feature type="transmembrane region" description="Helical" evidence="3">
    <location>
        <begin position="659"/>
        <end position="681"/>
    </location>
</feature>
<dbReference type="PANTHER" id="PTHR22946">
    <property type="entry name" value="DIENELACTONE HYDROLASE DOMAIN-CONTAINING PROTEIN-RELATED"/>
    <property type="match status" value="1"/>
</dbReference>
<dbReference type="InterPro" id="IPR050261">
    <property type="entry name" value="FrsA_esterase"/>
</dbReference>
<comment type="caution">
    <text evidence="5">The sequence shown here is derived from an EMBL/GenBank/DDBJ whole genome shotgun (WGS) entry which is preliminary data.</text>
</comment>
<evidence type="ECO:0000313" key="6">
    <source>
        <dbReference type="Proteomes" id="UP001209076"/>
    </source>
</evidence>
<dbReference type="EMBL" id="JAOEGN010000015">
    <property type="protein sequence ID" value="MCU0105508.1"/>
    <property type="molecule type" value="Genomic_DNA"/>
</dbReference>
<gene>
    <name evidence="5" type="ORF">N7603_07535</name>
</gene>
<keyword evidence="6" id="KW-1185">Reference proteome</keyword>
<dbReference type="SUPFAM" id="SSF53474">
    <property type="entry name" value="alpha/beta-Hydrolases"/>
    <property type="match status" value="1"/>
</dbReference>
<dbReference type="InterPro" id="IPR000073">
    <property type="entry name" value="AB_hydrolase_1"/>
</dbReference>
<proteinExistence type="inferred from homology"/>
<protein>
    <submittedName>
        <fullName evidence="5">Alpha/beta hydrolase</fullName>
    </submittedName>
</protein>
<feature type="transmembrane region" description="Helical" evidence="3">
    <location>
        <begin position="626"/>
        <end position="647"/>
    </location>
</feature>
<evidence type="ECO:0000259" key="4">
    <source>
        <dbReference type="Pfam" id="PF00561"/>
    </source>
</evidence>
<evidence type="ECO:0000256" key="3">
    <source>
        <dbReference type="SAM" id="Phobius"/>
    </source>
</evidence>
<evidence type="ECO:0000256" key="1">
    <source>
        <dbReference type="ARBA" id="ARBA00022801"/>
    </source>
</evidence>
<dbReference type="InterPro" id="IPR029058">
    <property type="entry name" value="AB_hydrolase_fold"/>
</dbReference>
<feature type="transmembrane region" description="Helical" evidence="3">
    <location>
        <begin position="404"/>
        <end position="424"/>
    </location>
</feature>
<feature type="transmembrane region" description="Helical" evidence="3">
    <location>
        <begin position="436"/>
        <end position="454"/>
    </location>
</feature>
<accession>A0ABT2PX23</accession>
<dbReference type="Proteomes" id="UP001209076">
    <property type="component" value="Unassembled WGS sequence"/>
</dbReference>
<reference evidence="6" key="1">
    <citation type="submission" date="2023-07" db="EMBL/GenBank/DDBJ databases">
        <title>Novel Mycoplasma species identified in domestic and wild animals.</title>
        <authorList>
            <person name="Volokhov D.V."/>
            <person name="Furtak V.A."/>
            <person name="Zagorodnyaya T.A."/>
        </authorList>
    </citation>
    <scope>NUCLEOTIDE SEQUENCE [LARGE SCALE GENOMIC DNA]</scope>
    <source>
        <strain evidence="6">92-19</strain>
    </source>
</reference>
<feature type="transmembrane region" description="Helical" evidence="3">
    <location>
        <begin position="474"/>
        <end position="496"/>
    </location>
</feature>
<keyword evidence="1 5" id="KW-0378">Hydrolase</keyword>